<dbReference type="EMBL" id="NHYE01005603">
    <property type="protein sequence ID" value="PPQ68073.1"/>
    <property type="molecule type" value="Genomic_DNA"/>
</dbReference>
<keyword evidence="2" id="KW-1185">Reference proteome</keyword>
<protein>
    <submittedName>
        <fullName evidence="1">Uncharacterized protein</fullName>
    </submittedName>
</protein>
<evidence type="ECO:0000313" key="2">
    <source>
        <dbReference type="Proteomes" id="UP000284706"/>
    </source>
</evidence>
<name>A0A409VP98_9AGAR</name>
<sequence>MTCTPSVDSYYFKPLEPGDWTIDELDGEDEDVSNQRHQAVSNAHAAPMEVRMLARPNIAY</sequence>
<proteinExistence type="predicted"/>
<dbReference type="InParanoid" id="A0A409VP98"/>
<dbReference type="Proteomes" id="UP000284706">
    <property type="component" value="Unassembled WGS sequence"/>
</dbReference>
<organism evidence="1 2">
    <name type="scientific">Gymnopilus dilepis</name>
    <dbReference type="NCBI Taxonomy" id="231916"/>
    <lineage>
        <taxon>Eukaryota</taxon>
        <taxon>Fungi</taxon>
        <taxon>Dikarya</taxon>
        <taxon>Basidiomycota</taxon>
        <taxon>Agaricomycotina</taxon>
        <taxon>Agaricomycetes</taxon>
        <taxon>Agaricomycetidae</taxon>
        <taxon>Agaricales</taxon>
        <taxon>Agaricineae</taxon>
        <taxon>Hymenogastraceae</taxon>
        <taxon>Gymnopilus</taxon>
    </lineage>
</organism>
<accession>A0A409VP98</accession>
<comment type="caution">
    <text evidence="1">The sequence shown here is derived from an EMBL/GenBank/DDBJ whole genome shotgun (WGS) entry which is preliminary data.</text>
</comment>
<evidence type="ECO:0000313" key="1">
    <source>
        <dbReference type="EMBL" id="PPQ68073.1"/>
    </source>
</evidence>
<dbReference type="AlphaFoldDB" id="A0A409VP98"/>
<reference evidence="1 2" key="1">
    <citation type="journal article" date="2018" name="Evol. Lett.">
        <title>Horizontal gene cluster transfer increased hallucinogenic mushroom diversity.</title>
        <authorList>
            <person name="Reynolds H.T."/>
            <person name="Vijayakumar V."/>
            <person name="Gluck-Thaler E."/>
            <person name="Korotkin H.B."/>
            <person name="Matheny P.B."/>
            <person name="Slot J.C."/>
        </authorList>
    </citation>
    <scope>NUCLEOTIDE SEQUENCE [LARGE SCALE GENOMIC DNA]</scope>
    <source>
        <strain evidence="1 2">SRW20</strain>
    </source>
</reference>
<gene>
    <name evidence="1" type="ORF">CVT26_007357</name>
</gene>